<feature type="compositionally biased region" description="Basic residues" evidence="1">
    <location>
        <begin position="8"/>
        <end position="24"/>
    </location>
</feature>
<feature type="compositionally biased region" description="Polar residues" evidence="1">
    <location>
        <begin position="105"/>
        <end position="123"/>
    </location>
</feature>
<evidence type="ECO:0000256" key="1">
    <source>
        <dbReference type="SAM" id="MobiDB-lite"/>
    </source>
</evidence>
<evidence type="ECO:0000313" key="3">
    <source>
        <dbReference type="Proteomes" id="UP001054945"/>
    </source>
</evidence>
<dbReference type="Proteomes" id="UP001054945">
    <property type="component" value="Unassembled WGS sequence"/>
</dbReference>
<comment type="caution">
    <text evidence="2">The sequence shown here is derived from an EMBL/GenBank/DDBJ whole genome shotgun (WGS) entry which is preliminary data.</text>
</comment>
<dbReference type="EMBL" id="BPLR01015378">
    <property type="protein sequence ID" value="GIY75710.1"/>
    <property type="molecule type" value="Genomic_DNA"/>
</dbReference>
<organism evidence="2 3">
    <name type="scientific">Caerostris extrusa</name>
    <name type="common">Bark spider</name>
    <name type="synonym">Caerostris bankana</name>
    <dbReference type="NCBI Taxonomy" id="172846"/>
    <lineage>
        <taxon>Eukaryota</taxon>
        <taxon>Metazoa</taxon>
        <taxon>Ecdysozoa</taxon>
        <taxon>Arthropoda</taxon>
        <taxon>Chelicerata</taxon>
        <taxon>Arachnida</taxon>
        <taxon>Araneae</taxon>
        <taxon>Araneomorphae</taxon>
        <taxon>Entelegynae</taxon>
        <taxon>Araneoidea</taxon>
        <taxon>Araneidae</taxon>
        <taxon>Caerostris</taxon>
    </lineage>
</organism>
<feature type="region of interest" description="Disordered" evidence="1">
    <location>
        <begin position="70"/>
        <end position="123"/>
    </location>
</feature>
<accession>A0AAV4W0U0</accession>
<dbReference type="AlphaFoldDB" id="A0AAV4W0U0"/>
<proteinExistence type="predicted"/>
<protein>
    <submittedName>
        <fullName evidence="2">Uncharacterized protein</fullName>
    </submittedName>
</protein>
<evidence type="ECO:0000313" key="2">
    <source>
        <dbReference type="EMBL" id="GIY75710.1"/>
    </source>
</evidence>
<reference evidence="2 3" key="1">
    <citation type="submission" date="2021-06" db="EMBL/GenBank/DDBJ databases">
        <title>Caerostris extrusa draft genome.</title>
        <authorList>
            <person name="Kono N."/>
            <person name="Arakawa K."/>
        </authorList>
    </citation>
    <scope>NUCLEOTIDE SEQUENCE [LARGE SCALE GENOMIC DNA]</scope>
</reference>
<name>A0AAV4W0U0_CAEEX</name>
<sequence length="123" mass="13799">MDTIGHPPQRRRRQIRSTRTRSNRRNQNLPRPNTAIILPAEYGTITLDISGIENPCYNPTVHIINSTIELPPVSDPSWNQSKNENPVPLVDEPPTYDAVVKDQYPSISSNTTSKVSENPPSNN</sequence>
<gene>
    <name evidence="2" type="ORF">CEXT_343121</name>
</gene>
<keyword evidence="3" id="KW-1185">Reference proteome</keyword>
<feature type="region of interest" description="Disordered" evidence="1">
    <location>
        <begin position="1"/>
        <end position="34"/>
    </location>
</feature>